<sequence>MGPEKNVNISDYMKQAARESRILISYVARHSSAALDSEAAKTLIRSQYKMERNDWSPEDELRFWNAYDKVASSIKPVSIESLKAALPDPLSDEDDGKKKKSTEAASSVSKYRRLTAVSLVLLLLAQIYWINGSDLTAKIDKLFTRIDAVSLNIDKRKQDKNHADLEHDIEINKLVNEKKALIQEFGAAYQLLQDWNRFWQILIFHKQFEAEITHYARKKYEHDMERIANEISEILVALKTGDMAPDVSKAKRNALERLRFEGKKRTFEQEFDKERNKLFLTRISAEFVIRSLQIYGLPLLYGLLGAIIYTLRSLAVEIKNLTYTRHSETKYRLRITMGLLAGMAIGWFLKPDDLSVAGSLSPMTLAFLAGYNVEALFAVMDKFIEMISKFGPGAQKKPPPAETEKEAGA</sequence>
<keyword evidence="1" id="KW-0812">Transmembrane</keyword>
<proteinExistence type="predicted"/>
<protein>
    <submittedName>
        <fullName evidence="2">Uncharacterized protein</fullName>
    </submittedName>
</protein>
<gene>
    <name evidence="2" type="ORF">EPICR_10290</name>
</gene>
<accession>A0A484HDM2</accession>
<keyword evidence="1" id="KW-1133">Transmembrane helix</keyword>
<dbReference type="AlphaFoldDB" id="A0A484HDM2"/>
<keyword evidence="1" id="KW-0472">Membrane</keyword>
<dbReference type="EMBL" id="CAACVI010000001">
    <property type="protein sequence ID" value="VEN72791.1"/>
    <property type="molecule type" value="Genomic_DNA"/>
</dbReference>
<evidence type="ECO:0000256" key="1">
    <source>
        <dbReference type="SAM" id="Phobius"/>
    </source>
</evidence>
<reference evidence="2" key="1">
    <citation type="submission" date="2019-01" db="EMBL/GenBank/DDBJ databases">
        <authorList>
            <consortium name="Genoscope - CEA"/>
            <person name="William W."/>
        </authorList>
    </citation>
    <scope>NUCLEOTIDE SEQUENCE</scope>
    <source>
        <strain evidence="2">CR-1</strain>
    </source>
</reference>
<organism evidence="2">
    <name type="scientific">uncultured Desulfobacteraceae bacterium</name>
    <dbReference type="NCBI Taxonomy" id="218296"/>
    <lineage>
        <taxon>Bacteria</taxon>
        <taxon>Pseudomonadati</taxon>
        <taxon>Thermodesulfobacteriota</taxon>
        <taxon>Desulfobacteria</taxon>
        <taxon>Desulfobacterales</taxon>
        <taxon>Desulfobacteraceae</taxon>
        <taxon>environmental samples</taxon>
    </lineage>
</organism>
<feature type="transmembrane region" description="Helical" evidence="1">
    <location>
        <begin position="292"/>
        <end position="311"/>
    </location>
</feature>
<evidence type="ECO:0000313" key="2">
    <source>
        <dbReference type="EMBL" id="VEN72791.1"/>
    </source>
</evidence>
<feature type="transmembrane region" description="Helical" evidence="1">
    <location>
        <begin position="361"/>
        <end position="380"/>
    </location>
</feature>
<feature type="transmembrane region" description="Helical" evidence="1">
    <location>
        <begin position="331"/>
        <end position="349"/>
    </location>
</feature>
<name>A0A484HDM2_9BACT</name>